<dbReference type="Proteomes" id="UP001060215">
    <property type="component" value="Chromosome 11"/>
</dbReference>
<evidence type="ECO:0000313" key="1">
    <source>
        <dbReference type="EMBL" id="KAI7983628.1"/>
    </source>
</evidence>
<organism evidence="1 2">
    <name type="scientific">Camellia lanceoleosa</name>
    <dbReference type="NCBI Taxonomy" id="1840588"/>
    <lineage>
        <taxon>Eukaryota</taxon>
        <taxon>Viridiplantae</taxon>
        <taxon>Streptophyta</taxon>
        <taxon>Embryophyta</taxon>
        <taxon>Tracheophyta</taxon>
        <taxon>Spermatophyta</taxon>
        <taxon>Magnoliopsida</taxon>
        <taxon>eudicotyledons</taxon>
        <taxon>Gunneridae</taxon>
        <taxon>Pentapetalae</taxon>
        <taxon>asterids</taxon>
        <taxon>Ericales</taxon>
        <taxon>Theaceae</taxon>
        <taxon>Camellia</taxon>
    </lineage>
</organism>
<comment type="caution">
    <text evidence="1">The sequence shown here is derived from an EMBL/GenBank/DDBJ whole genome shotgun (WGS) entry which is preliminary data.</text>
</comment>
<sequence>MSFHSSTLSFHSSFIFSIIFITSFNFQMNKRMPRVLQLYK</sequence>
<keyword evidence="2" id="KW-1185">Reference proteome</keyword>
<name>A0ACC0F4Y1_9ERIC</name>
<dbReference type="EMBL" id="CM045768">
    <property type="protein sequence ID" value="KAI7983628.1"/>
    <property type="molecule type" value="Genomic_DNA"/>
</dbReference>
<accession>A0ACC0F4Y1</accession>
<gene>
    <name evidence="1" type="ORF">LOK49_LG15G00718</name>
</gene>
<reference evidence="1 2" key="1">
    <citation type="journal article" date="2022" name="Plant J.">
        <title>Chromosome-level genome of Camellia lanceoleosa provides a valuable resource for understanding genome evolution and self-incompatibility.</title>
        <authorList>
            <person name="Gong W."/>
            <person name="Xiao S."/>
            <person name="Wang L."/>
            <person name="Liao Z."/>
            <person name="Chang Y."/>
            <person name="Mo W."/>
            <person name="Hu G."/>
            <person name="Li W."/>
            <person name="Zhao G."/>
            <person name="Zhu H."/>
            <person name="Hu X."/>
            <person name="Ji K."/>
            <person name="Xiang X."/>
            <person name="Song Q."/>
            <person name="Yuan D."/>
            <person name="Jin S."/>
            <person name="Zhang L."/>
        </authorList>
    </citation>
    <scope>NUCLEOTIDE SEQUENCE [LARGE SCALE GENOMIC DNA]</scope>
    <source>
        <strain evidence="1">SQ_2022a</strain>
    </source>
</reference>
<proteinExistence type="predicted"/>
<evidence type="ECO:0000313" key="2">
    <source>
        <dbReference type="Proteomes" id="UP001060215"/>
    </source>
</evidence>
<protein>
    <submittedName>
        <fullName evidence="1">Uncharacterized protein</fullName>
    </submittedName>
</protein>